<dbReference type="Proteomes" id="UP000006620">
    <property type="component" value="Chromosome"/>
</dbReference>
<feature type="domain" description="Major facilitator superfamily (MFS) profile" evidence="9">
    <location>
        <begin position="10"/>
        <end position="393"/>
    </location>
</feature>
<dbReference type="KEGG" id="pms:KNP414_04662"/>
<protein>
    <submittedName>
        <fullName evidence="10">Putative permease</fullName>
    </submittedName>
</protein>
<dbReference type="GO" id="GO:0022857">
    <property type="term" value="F:transmembrane transporter activity"/>
    <property type="evidence" value="ECO:0007669"/>
    <property type="project" value="InterPro"/>
</dbReference>
<keyword evidence="5 8" id="KW-0812">Transmembrane</keyword>
<evidence type="ECO:0000256" key="1">
    <source>
        <dbReference type="ARBA" id="ARBA00004651"/>
    </source>
</evidence>
<dbReference type="SUPFAM" id="SSF103473">
    <property type="entry name" value="MFS general substrate transporter"/>
    <property type="match status" value="1"/>
</dbReference>
<evidence type="ECO:0000256" key="3">
    <source>
        <dbReference type="ARBA" id="ARBA00022448"/>
    </source>
</evidence>
<keyword evidence="4" id="KW-1003">Cell membrane</keyword>
<dbReference type="Gene3D" id="1.20.1250.20">
    <property type="entry name" value="MFS general substrate transporter like domains"/>
    <property type="match status" value="1"/>
</dbReference>
<keyword evidence="6 8" id="KW-1133">Transmembrane helix</keyword>
<dbReference type="InterPro" id="IPR011701">
    <property type="entry name" value="MFS"/>
</dbReference>
<evidence type="ECO:0000256" key="6">
    <source>
        <dbReference type="ARBA" id="ARBA00022989"/>
    </source>
</evidence>
<evidence type="ECO:0000256" key="2">
    <source>
        <dbReference type="ARBA" id="ARBA00008335"/>
    </source>
</evidence>
<evidence type="ECO:0000256" key="7">
    <source>
        <dbReference type="ARBA" id="ARBA00023136"/>
    </source>
</evidence>
<evidence type="ECO:0000256" key="5">
    <source>
        <dbReference type="ARBA" id="ARBA00022692"/>
    </source>
</evidence>
<evidence type="ECO:0000256" key="4">
    <source>
        <dbReference type="ARBA" id="ARBA00022475"/>
    </source>
</evidence>
<reference evidence="11" key="1">
    <citation type="submission" date="2011-06" db="EMBL/GenBank/DDBJ databases">
        <title>Complete genome sequence of Paenibacillus mucilaginosus KNP414.</title>
        <authorList>
            <person name="Wang J."/>
            <person name="Hu S."/>
            <person name="Hu X."/>
            <person name="Zhang B."/>
            <person name="Dong D."/>
            <person name="Zhang S."/>
            <person name="Zhao K."/>
            <person name="Wu D."/>
        </authorList>
    </citation>
    <scope>NUCLEOTIDE SEQUENCE [LARGE SCALE GENOMIC DNA]</scope>
    <source>
        <strain evidence="11">KNP414</strain>
    </source>
</reference>
<evidence type="ECO:0000313" key="11">
    <source>
        <dbReference type="Proteomes" id="UP000006620"/>
    </source>
</evidence>
<feature type="transmembrane region" description="Helical" evidence="8">
    <location>
        <begin position="48"/>
        <end position="68"/>
    </location>
</feature>
<keyword evidence="3" id="KW-0813">Transport</keyword>
<proteinExistence type="inferred from homology"/>
<dbReference type="PANTHER" id="PTHR43271:SF1">
    <property type="entry name" value="INNER MEMBRANE TRANSPORT PROTEIN YNFM"/>
    <property type="match status" value="1"/>
</dbReference>
<feature type="transmembrane region" description="Helical" evidence="8">
    <location>
        <begin position="253"/>
        <end position="271"/>
    </location>
</feature>
<feature type="transmembrane region" description="Helical" evidence="8">
    <location>
        <begin position="105"/>
        <end position="127"/>
    </location>
</feature>
<name>F8FDZ2_PAEMK</name>
<dbReference type="PATRIC" id="fig|1036673.3.peg.4290"/>
<dbReference type="EMBL" id="CP002869">
    <property type="protein sequence ID" value="AEI43192.1"/>
    <property type="molecule type" value="Genomic_DNA"/>
</dbReference>
<dbReference type="AlphaFoldDB" id="F8FDZ2"/>
<dbReference type="RefSeq" id="WP_013918345.1">
    <property type="nucleotide sequence ID" value="NC_015690.1"/>
</dbReference>
<feature type="transmembrane region" description="Helical" evidence="8">
    <location>
        <begin position="283"/>
        <end position="299"/>
    </location>
</feature>
<dbReference type="HOGENOM" id="CLU_001265_19_3_9"/>
<evidence type="ECO:0000313" key="10">
    <source>
        <dbReference type="EMBL" id="AEI43192.1"/>
    </source>
</evidence>
<feature type="transmembrane region" description="Helical" evidence="8">
    <location>
        <begin position="139"/>
        <end position="160"/>
    </location>
</feature>
<evidence type="ECO:0000259" key="9">
    <source>
        <dbReference type="PROSITE" id="PS50850"/>
    </source>
</evidence>
<feature type="transmembrane region" description="Helical" evidence="8">
    <location>
        <begin position="218"/>
        <end position="241"/>
    </location>
</feature>
<feature type="transmembrane region" description="Helical" evidence="8">
    <location>
        <begin position="80"/>
        <end position="99"/>
    </location>
</feature>
<dbReference type="InterPro" id="IPR020846">
    <property type="entry name" value="MFS_dom"/>
</dbReference>
<feature type="transmembrane region" description="Helical" evidence="8">
    <location>
        <begin position="16"/>
        <end position="36"/>
    </location>
</feature>
<dbReference type="Pfam" id="PF07690">
    <property type="entry name" value="MFS_1"/>
    <property type="match status" value="1"/>
</dbReference>
<comment type="subcellular location">
    <subcellularLocation>
        <location evidence="1">Cell membrane</location>
        <topology evidence="1">Multi-pass membrane protein</topology>
    </subcellularLocation>
</comment>
<accession>F8FDZ2</accession>
<dbReference type="PROSITE" id="PS50850">
    <property type="entry name" value="MFS"/>
    <property type="match status" value="1"/>
</dbReference>
<dbReference type="GO" id="GO:0005886">
    <property type="term" value="C:plasma membrane"/>
    <property type="evidence" value="ECO:0007669"/>
    <property type="project" value="UniProtKB-SubCell"/>
</dbReference>
<feature type="transmembrane region" description="Helical" evidence="8">
    <location>
        <begin position="166"/>
        <end position="185"/>
    </location>
</feature>
<sequence>MGSIRQGTPAFRQTNLAFFAAGFNTFAILYSTQPLMPEFTREFHLTPAMASLSLSLTTVTLGFSMLLCSSLSEVWGRKPVMTASVLAASVLSMLTAFSPTYESLLVYRVLLGFALGGLPSIAMAYLGEEMDPRSLGIAMGLYISGNSLGGVGGRMISSLLTELFNWHVAIGTVSLISLIASLIFIRSLPKSAHFHPRPPEPASLFSSLMGHLRDPGLLLLYGIGFLVLGSNTAVFNYMGYVLAAPPYSLSPTLVGWIFLVFLVGMFSSVWMAKLARKYGSHKVLALSLIITLVGAALTLEPRLGLKLAGLPVVTFGFFGSHSIASVWVGRRARRDRAQASSLYLFFYYAGSSIGGTTAGAFWSSLGWGGVVGMTAGFLLTALLLTGLLFIAAPADAVPVRHPAAK</sequence>
<dbReference type="PANTHER" id="PTHR43271">
    <property type="entry name" value="BLL2771 PROTEIN"/>
    <property type="match status" value="1"/>
</dbReference>
<evidence type="ECO:0000256" key="8">
    <source>
        <dbReference type="SAM" id="Phobius"/>
    </source>
</evidence>
<organism evidence="10 11">
    <name type="scientific">Paenibacillus mucilaginosus (strain KNP414)</name>
    <dbReference type="NCBI Taxonomy" id="1036673"/>
    <lineage>
        <taxon>Bacteria</taxon>
        <taxon>Bacillati</taxon>
        <taxon>Bacillota</taxon>
        <taxon>Bacilli</taxon>
        <taxon>Bacillales</taxon>
        <taxon>Paenibacillaceae</taxon>
        <taxon>Paenibacillus</taxon>
    </lineage>
</organism>
<dbReference type="InterPro" id="IPR036259">
    <property type="entry name" value="MFS_trans_sf"/>
</dbReference>
<feature type="transmembrane region" description="Helical" evidence="8">
    <location>
        <begin position="341"/>
        <end position="362"/>
    </location>
</feature>
<reference evidence="10 11" key="2">
    <citation type="journal article" date="2013" name="Genome Announc.">
        <title>Genome Sequence of Growth-Improving Paenibacillus mucilaginosus Strain KNP414.</title>
        <authorList>
            <person name="Lu J.J."/>
            <person name="Wang J.F."/>
            <person name="Hu X.F."/>
        </authorList>
    </citation>
    <scope>NUCLEOTIDE SEQUENCE [LARGE SCALE GENOMIC DNA]</scope>
    <source>
        <strain evidence="10 11">KNP414</strain>
    </source>
</reference>
<keyword evidence="7 8" id="KW-0472">Membrane</keyword>
<gene>
    <name evidence="10" type="ordered locus">KNP414_04662</name>
</gene>
<comment type="similarity">
    <text evidence="2">Belongs to the major facilitator superfamily.</text>
</comment>
<feature type="transmembrane region" description="Helical" evidence="8">
    <location>
        <begin position="305"/>
        <end position="329"/>
    </location>
</feature>
<feature type="transmembrane region" description="Helical" evidence="8">
    <location>
        <begin position="368"/>
        <end position="391"/>
    </location>
</feature>
<dbReference type="CDD" id="cd17324">
    <property type="entry name" value="MFS_NepI_like"/>
    <property type="match status" value="1"/>
</dbReference>